<protein>
    <submittedName>
        <fullName evidence="2">3-oxoacyl-[acyl-carrier protein] reductase</fullName>
        <ecNumber evidence="2">1.1.1.100</ecNumber>
    </submittedName>
</protein>
<comment type="caution">
    <text evidence="2">The sequence shown here is derived from an EMBL/GenBank/DDBJ whole genome shotgun (WGS) entry which is preliminary data.</text>
</comment>
<dbReference type="EC" id="1.1.1.100" evidence="2"/>
<dbReference type="InterPro" id="IPR036291">
    <property type="entry name" value="NAD(P)-bd_dom_sf"/>
</dbReference>
<accession>A0A017HME0</accession>
<evidence type="ECO:0000313" key="3">
    <source>
        <dbReference type="Proteomes" id="UP000019666"/>
    </source>
</evidence>
<organism evidence="2 3">
    <name type="scientific">Rubellimicrobium mesophilum DSM 19309</name>
    <dbReference type="NCBI Taxonomy" id="442562"/>
    <lineage>
        <taxon>Bacteria</taxon>
        <taxon>Pseudomonadati</taxon>
        <taxon>Pseudomonadota</taxon>
        <taxon>Alphaproteobacteria</taxon>
        <taxon>Rhodobacterales</taxon>
        <taxon>Roseobacteraceae</taxon>
        <taxon>Rubellimicrobium</taxon>
    </lineage>
</organism>
<dbReference type="InterPro" id="IPR050259">
    <property type="entry name" value="SDR"/>
</dbReference>
<comment type="similarity">
    <text evidence="1">Belongs to the short-chain dehydrogenases/reductases (SDR) family.</text>
</comment>
<dbReference type="AlphaFoldDB" id="A0A017HME0"/>
<dbReference type="Pfam" id="PF13561">
    <property type="entry name" value="adh_short_C2"/>
    <property type="match status" value="1"/>
</dbReference>
<keyword evidence="3" id="KW-1185">Reference proteome</keyword>
<dbReference type="STRING" id="442562.Rumeso_03505"/>
<dbReference type="SUPFAM" id="SSF51735">
    <property type="entry name" value="NAD(P)-binding Rossmann-fold domains"/>
    <property type="match status" value="1"/>
</dbReference>
<reference evidence="2 3" key="1">
    <citation type="submission" date="2013-02" db="EMBL/GenBank/DDBJ databases">
        <authorList>
            <person name="Fiebig A."/>
            <person name="Goeker M."/>
            <person name="Klenk H.-P.P."/>
        </authorList>
    </citation>
    <scope>NUCLEOTIDE SEQUENCE [LARGE SCALE GENOMIC DNA]</scope>
    <source>
        <strain evidence="2 3">DSM 19309</strain>
    </source>
</reference>
<dbReference type="RefSeq" id="WP_217621328.1">
    <property type="nucleotide sequence ID" value="NZ_KK088614.1"/>
</dbReference>
<gene>
    <name evidence="2" type="ORF">Rumeso_03505</name>
</gene>
<name>A0A017HME0_9RHOB</name>
<evidence type="ECO:0000313" key="2">
    <source>
        <dbReference type="EMBL" id="EYD74944.1"/>
    </source>
</evidence>
<evidence type="ECO:0000256" key="1">
    <source>
        <dbReference type="ARBA" id="ARBA00006484"/>
    </source>
</evidence>
<dbReference type="InterPro" id="IPR002347">
    <property type="entry name" value="SDR_fam"/>
</dbReference>
<keyword evidence="2" id="KW-0560">Oxidoreductase</keyword>
<dbReference type="GO" id="GO:0004316">
    <property type="term" value="F:3-oxoacyl-[acyl-carrier-protein] reductase (NADPH) activity"/>
    <property type="evidence" value="ECO:0007669"/>
    <property type="project" value="UniProtKB-EC"/>
</dbReference>
<dbReference type="HOGENOM" id="CLU_010194_1_0_5"/>
<dbReference type="PANTHER" id="PTHR42879:SF2">
    <property type="entry name" value="3-OXOACYL-[ACYL-CARRIER-PROTEIN] REDUCTASE FABG"/>
    <property type="match status" value="1"/>
</dbReference>
<proteinExistence type="inferred from homology"/>
<dbReference type="Gene3D" id="3.40.50.720">
    <property type="entry name" value="NAD(P)-binding Rossmann-like Domain"/>
    <property type="match status" value="1"/>
</dbReference>
<dbReference type="Proteomes" id="UP000019666">
    <property type="component" value="Unassembled WGS sequence"/>
</dbReference>
<sequence length="209" mass="22119">MQHGGRLLPLLCDQTKPAEVAAAYVQAERELGPSGVSVQNAGVNTIAKVENLTEREWELNLDPNAERAFPCQGAIRRVRASGTRGRILSTAWCQPRDGVIFTPYCAASKFGVVGPLQSQAREVAAEGTTVSAICPDPINTDIWDDDRVRGQMRGDRGAGELTADWPVGIPMKRAGVPAEVGARVVVLASEVTAGIIGQTISVDGGLVMS</sequence>
<dbReference type="EMBL" id="AOSK01000098">
    <property type="protein sequence ID" value="EYD74944.1"/>
    <property type="molecule type" value="Genomic_DNA"/>
</dbReference>
<dbReference type="PANTHER" id="PTHR42879">
    <property type="entry name" value="3-OXOACYL-(ACYL-CARRIER-PROTEIN) REDUCTASE"/>
    <property type="match status" value="1"/>
</dbReference>
<dbReference type="PRINTS" id="PR00081">
    <property type="entry name" value="GDHRDH"/>
</dbReference>